<dbReference type="InterPro" id="IPR025724">
    <property type="entry name" value="GAG-pre-integrase_dom"/>
</dbReference>
<dbReference type="Pfam" id="PF13976">
    <property type="entry name" value="gag_pre-integrs"/>
    <property type="match status" value="1"/>
</dbReference>
<organism evidence="22">
    <name type="scientific">Trichuris suis</name>
    <name type="common">pig whipworm</name>
    <dbReference type="NCBI Taxonomy" id="68888"/>
    <lineage>
        <taxon>Eukaryota</taxon>
        <taxon>Metazoa</taxon>
        <taxon>Ecdysozoa</taxon>
        <taxon>Nematoda</taxon>
        <taxon>Enoplea</taxon>
        <taxon>Dorylaimia</taxon>
        <taxon>Trichinellida</taxon>
        <taxon>Trichuridae</taxon>
        <taxon>Trichuris</taxon>
    </lineage>
</organism>
<keyword evidence="14" id="KW-0239">DNA-directed DNA polymerase</keyword>
<proteinExistence type="predicted"/>
<keyword evidence="17" id="KW-0511">Multifunctional enzyme</keyword>
<keyword evidence="7" id="KW-0064">Aspartyl protease</keyword>
<dbReference type="GO" id="GO:0004190">
    <property type="term" value="F:aspartic-type endopeptidase activity"/>
    <property type="evidence" value="ECO:0007669"/>
    <property type="project" value="UniProtKB-KW"/>
</dbReference>
<keyword evidence="9" id="KW-0378">Hydrolase</keyword>
<feature type="domain" description="Integrase catalytic" evidence="21">
    <location>
        <begin position="424"/>
        <end position="589"/>
    </location>
</feature>
<evidence type="ECO:0000256" key="14">
    <source>
        <dbReference type="ARBA" id="ARBA00022932"/>
    </source>
</evidence>
<evidence type="ECO:0000256" key="8">
    <source>
        <dbReference type="ARBA" id="ARBA00022759"/>
    </source>
</evidence>
<dbReference type="InterPro" id="IPR054722">
    <property type="entry name" value="PolX-like_BBD"/>
</dbReference>
<evidence type="ECO:0000256" key="9">
    <source>
        <dbReference type="ARBA" id="ARBA00022801"/>
    </source>
</evidence>
<dbReference type="InterPro" id="IPR043502">
    <property type="entry name" value="DNA/RNA_pol_sf"/>
</dbReference>
<evidence type="ECO:0000256" key="3">
    <source>
        <dbReference type="ARBA" id="ARBA00022670"/>
    </source>
</evidence>
<evidence type="ECO:0000256" key="17">
    <source>
        <dbReference type="ARBA" id="ARBA00023268"/>
    </source>
</evidence>
<dbReference type="GO" id="GO:0005524">
    <property type="term" value="F:ATP binding"/>
    <property type="evidence" value="ECO:0007669"/>
    <property type="project" value="UniProtKB-KW"/>
</dbReference>
<dbReference type="GO" id="GO:0006508">
    <property type="term" value="P:proteolysis"/>
    <property type="evidence" value="ECO:0007669"/>
    <property type="project" value="UniProtKB-KW"/>
</dbReference>
<evidence type="ECO:0000256" key="2">
    <source>
        <dbReference type="ARBA" id="ARBA00022612"/>
    </source>
</evidence>
<keyword evidence="6" id="KW-0547">Nucleotide-binding</keyword>
<evidence type="ECO:0000256" key="10">
    <source>
        <dbReference type="ARBA" id="ARBA00022840"/>
    </source>
</evidence>
<evidence type="ECO:0000256" key="18">
    <source>
        <dbReference type="PROSITE-ProRule" id="PRU00047"/>
    </source>
</evidence>
<evidence type="ECO:0000259" key="21">
    <source>
        <dbReference type="PROSITE" id="PS50994"/>
    </source>
</evidence>
<keyword evidence="8" id="KW-0255">Endonuclease</keyword>
<gene>
    <name evidence="22" type="ORF">M514_20447</name>
</gene>
<feature type="region of interest" description="Disordered" evidence="19">
    <location>
        <begin position="662"/>
        <end position="694"/>
    </location>
</feature>
<dbReference type="GO" id="GO:0003964">
    <property type="term" value="F:RNA-directed DNA polymerase activity"/>
    <property type="evidence" value="ECO:0007669"/>
    <property type="project" value="UniProtKB-KW"/>
</dbReference>
<dbReference type="InterPro" id="IPR012337">
    <property type="entry name" value="RNaseH-like_sf"/>
</dbReference>
<keyword evidence="11" id="KW-0460">Magnesium</keyword>
<keyword evidence="18" id="KW-0863">Zinc-finger</keyword>
<dbReference type="GO" id="GO:0042575">
    <property type="term" value="C:DNA polymerase complex"/>
    <property type="evidence" value="ECO:0007669"/>
    <property type="project" value="UniProtKB-ARBA"/>
</dbReference>
<dbReference type="InterPro" id="IPR036397">
    <property type="entry name" value="RNaseH_sf"/>
</dbReference>
<dbReference type="Pfam" id="PF22936">
    <property type="entry name" value="Pol_BBD"/>
    <property type="match status" value="1"/>
</dbReference>
<dbReference type="PROSITE" id="PS50158">
    <property type="entry name" value="ZF_CCHC"/>
    <property type="match status" value="1"/>
</dbReference>
<feature type="domain" description="CCHC-type" evidence="20">
    <location>
        <begin position="198"/>
        <end position="213"/>
    </location>
</feature>
<evidence type="ECO:0000256" key="16">
    <source>
        <dbReference type="ARBA" id="ARBA00023172"/>
    </source>
</evidence>
<sequence>MTVLLVRRIPFKQFLTECGAKYEYTWRGAIQQVINNSAQLRGNGSLENIKLLHLTELESAREMWQTLQRLHERSSIGSRLYLKRKLYGMRFTHGTMQAHLNAILEIVAQLRGMGKNIEEDDLSPILLTALEGKDEADLSVEYVSGKLLDEYQRRVESGRSENAGSGIAMKSTARNEYGQAEAIKAARNRSIKPEDRECYFCRKKGHIKVNCRKYKRLLEKGDRAGHMVSDRKRRGEAHNVNAVADATHHLSFAAYERASMASNAQWYVDSGATSHMTNDKNFFTSLQPAKTTILLKEVLYVPSLESGLLSVQRMTSRGCTVTFKKDTCLISWKSNVIAMAAMDGALFKLKHQLRTDTAFTVKKKACIHTWHRRLGHRDLAAVRKQSDEQLADGIHLAKCDGEIDCEVCIKGKLAQPPFPTSDSRAMKPTELVHSDVCGPMPTATPSGHRYMLTFIDDYSRFTFVRLLKAKDEVADVVKEYVAKVKTKFGHNPVTFRTDNGKEYVNWELQDFFKRNGIEHQFSAPYTPQQNGVAERKNRALVEMAKCMLIDAKLPERFWGEAVCTAAYLQNRLPSRKLLKTPFEIWTGKRPSLNHIRIFGSKAYSLVPQQRRKKWDDRAIQGTLVGYDNATKGYRLLDPVSNKIWISRSVRIIEEDQQHAKSIEKEVKTSEGAKELTLKEEIDESDDPSKHGTDVNVEDVFGSSWHESQLERGIEAPRRSQRANKGVPPQKLSYKVKTEKASEPSSWEEVLDLPPCEREKWIAAAKEELASLKNREVWELVQLPAGREVISSKWVFKLKKSADDTLGTYKARLVARGFSQRYGEDYDETFAPVVKHETIRMLLSIAAIRSLHVRHFDVKCAYLNGEIHEELYMQQPPGFEEPGNENHVLRLKRSIYGLKQSARAWNKKATETLLKLGFDRAKADLCLYMRKESTDSTTYVLLYVDDLLVAGESEAITRSVGAQLNKHFITKDLGKVSNYLGIQIERKEDGTFLLHQRCKIEQLLEKLGMSEVKPKGTPMETGYLSTMNESNVPLPNNVKYRQVIGSLLYIATVSRPDIALAVGLLCRRVESPTEYDWKSAKRVLRYLTGTKELKLCLSAMSNPVLQGYVDADWAGDRTDRKSTSAYLFQFGESIISWSTKKQTTVALSSTEAEYIAMAEACKELLWLRQLLEDFGIPQMNATTIFEDNQGCICLVKSERFTNRTKHISVKYHLLKDLRERRIINVKYCPSDQMIADALTKPVSKEQLNRFARQIGLMNWHIFGNRENNNRLNNTRICTKTLPKKILKGSFTYLVCWSAQSVTAMDAAAKQRSILPASTAQPKQNGFTVWPR</sequence>
<evidence type="ECO:0000256" key="12">
    <source>
        <dbReference type="ARBA" id="ARBA00022908"/>
    </source>
</evidence>
<keyword evidence="14" id="KW-0548">Nucleotidyltransferase</keyword>
<evidence type="ECO:0008006" key="23">
    <source>
        <dbReference type="Google" id="ProtNLM"/>
    </source>
</evidence>
<dbReference type="InterPro" id="IPR057670">
    <property type="entry name" value="SH3_retrovirus"/>
</dbReference>
<evidence type="ECO:0000256" key="19">
    <source>
        <dbReference type="SAM" id="MobiDB-lite"/>
    </source>
</evidence>
<evidence type="ECO:0000256" key="11">
    <source>
        <dbReference type="ARBA" id="ARBA00022842"/>
    </source>
</evidence>
<reference evidence="22" key="1">
    <citation type="journal article" date="2014" name="Nat. Genet.">
        <title>Genome and transcriptome of the porcine whipworm Trichuris suis.</title>
        <authorList>
            <person name="Jex A.R."/>
            <person name="Nejsum P."/>
            <person name="Schwarz E.M."/>
            <person name="Hu L."/>
            <person name="Young N.D."/>
            <person name="Hall R.S."/>
            <person name="Korhonen P.K."/>
            <person name="Liao S."/>
            <person name="Thamsborg S."/>
            <person name="Xia J."/>
            <person name="Xu P."/>
            <person name="Wang S."/>
            <person name="Scheerlinck J.P."/>
            <person name="Hofmann A."/>
            <person name="Sternberg P.W."/>
            <person name="Wang J."/>
            <person name="Gasser R.B."/>
        </authorList>
    </citation>
    <scope>NUCLEOTIDE SEQUENCE [LARGE SCALE GENOMIC DNA]</scope>
    <source>
        <strain evidence="22">DCEP-RM93F</strain>
    </source>
</reference>
<keyword evidence="12" id="KW-0229">DNA integration</keyword>
<dbReference type="GO" id="GO:0019899">
    <property type="term" value="F:enzyme binding"/>
    <property type="evidence" value="ECO:0007669"/>
    <property type="project" value="UniProtKB-ARBA"/>
</dbReference>
<dbReference type="PANTHER" id="PTHR42648">
    <property type="entry name" value="TRANSPOSASE, PUTATIVE-RELATED"/>
    <property type="match status" value="1"/>
</dbReference>
<dbReference type="Pfam" id="PF07727">
    <property type="entry name" value="RVT_2"/>
    <property type="match status" value="1"/>
</dbReference>
<dbReference type="GO" id="GO:0004519">
    <property type="term" value="F:endonuclease activity"/>
    <property type="evidence" value="ECO:0007669"/>
    <property type="project" value="UniProtKB-KW"/>
</dbReference>
<dbReference type="PANTHER" id="PTHR42648:SF11">
    <property type="entry name" value="TRANSPOSON TY4-P GAG-POL POLYPROTEIN"/>
    <property type="match status" value="1"/>
</dbReference>
<dbReference type="EMBL" id="KL367515">
    <property type="protein sequence ID" value="KFD67411.1"/>
    <property type="molecule type" value="Genomic_DNA"/>
</dbReference>
<evidence type="ECO:0000256" key="15">
    <source>
        <dbReference type="ARBA" id="ARBA00023113"/>
    </source>
</evidence>
<keyword evidence="2" id="KW-1188">Viral release from host cell</keyword>
<keyword evidence="15" id="KW-0917">Virion maturation</keyword>
<keyword evidence="10" id="KW-0067">ATP-binding</keyword>
<dbReference type="Proteomes" id="UP000030758">
    <property type="component" value="Unassembled WGS sequence"/>
</dbReference>
<dbReference type="InterPro" id="IPR036875">
    <property type="entry name" value="Znf_CCHC_sf"/>
</dbReference>
<keyword evidence="14" id="KW-0808">Transferase</keyword>
<evidence type="ECO:0000256" key="4">
    <source>
        <dbReference type="ARBA" id="ARBA00022722"/>
    </source>
</evidence>
<feature type="compositionally biased region" description="Basic and acidic residues" evidence="19">
    <location>
        <begin position="662"/>
        <end position="679"/>
    </location>
</feature>
<feature type="region of interest" description="Disordered" evidence="19">
    <location>
        <begin position="710"/>
        <end position="738"/>
    </location>
</feature>
<keyword evidence="3" id="KW-0645">Protease</keyword>
<keyword evidence="5" id="KW-0479">Metal-binding</keyword>
<dbReference type="GO" id="GO:0003676">
    <property type="term" value="F:nucleic acid binding"/>
    <property type="evidence" value="ECO:0007669"/>
    <property type="project" value="InterPro"/>
</dbReference>
<dbReference type="SUPFAM" id="SSF56672">
    <property type="entry name" value="DNA/RNA polymerases"/>
    <property type="match status" value="1"/>
</dbReference>
<dbReference type="GO" id="GO:0006310">
    <property type="term" value="P:DNA recombination"/>
    <property type="evidence" value="ECO:0007669"/>
    <property type="project" value="UniProtKB-KW"/>
</dbReference>
<dbReference type="Pfam" id="PF25597">
    <property type="entry name" value="SH3_retrovirus"/>
    <property type="match status" value="1"/>
</dbReference>
<keyword evidence="4" id="KW-0540">Nuclease</keyword>
<keyword evidence="13" id="KW-0695">RNA-directed DNA polymerase</keyword>
<evidence type="ECO:0000256" key="6">
    <source>
        <dbReference type="ARBA" id="ARBA00022741"/>
    </source>
</evidence>
<dbReference type="PROSITE" id="PS50994">
    <property type="entry name" value="INTEGRASE"/>
    <property type="match status" value="1"/>
</dbReference>
<dbReference type="GO" id="GO:0003887">
    <property type="term" value="F:DNA-directed DNA polymerase activity"/>
    <property type="evidence" value="ECO:0007669"/>
    <property type="project" value="UniProtKB-KW"/>
</dbReference>
<evidence type="ECO:0000256" key="13">
    <source>
        <dbReference type="ARBA" id="ARBA00022918"/>
    </source>
</evidence>
<dbReference type="SUPFAM" id="SSF57756">
    <property type="entry name" value="Retrovirus zinc finger-like domains"/>
    <property type="match status" value="1"/>
</dbReference>
<keyword evidence="16" id="KW-0233">DNA recombination</keyword>
<dbReference type="CDD" id="cd09272">
    <property type="entry name" value="RNase_HI_RT_Ty1"/>
    <property type="match status" value="1"/>
</dbReference>
<evidence type="ECO:0000259" key="20">
    <source>
        <dbReference type="PROSITE" id="PS50158"/>
    </source>
</evidence>
<dbReference type="Gene3D" id="3.30.420.10">
    <property type="entry name" value="Ribonuclease H-like superfamily/Ribonuclease H"/>
    <property type="match status" value="1"/>
</dbReference>
<dbReference type="InterPro" id="IPR039537">
    <property type="entry name" value="Retrotran_Ty1/copia-like"/>
</dbReference>
<dbReference type="GO" id="GO:0008270">
    <property type="term" value="F:zinc ion binding"/>
    <property type="evidence" value="ECO:0007669"/>
    <property type="project" value="UniProtKB-KW"/>
</dbReference>
<name>A0A085ND65_9BILA</name>
<dbReference type="GO" id="GO:0015074">
    <property type="term" value="P:DNA integration"/>
    <property type="evidence" value="ECO:0007669"/>
    <property type="project" value="UniProtKB-KW"/>
</dbReference>
<dbReference type="Pfam" id="PF14223">
    <property type="entry name" value="Retrotran_gag_2"/>
    <property type="match status" value="1"/>
</dbReference>
<evidence type="ECO:0000313" key="22">
    <source>
        <dbReference type="EMBL" id="KFD67411.1"/>
    </source>
</evidence>
<evidence type="ECO:0000256" key="7">
    <source>
        <dbReference type="ARBA" id="ARBA00022750"/>
    </source>
</evidence>
<dbReference type="InterPro" id="IPR001584">
    <property type="entry name" value="Integrase_cat-core"/>
</dbReference>
<protein>
    <recommendedName>
        <fullName evidence="23">Integrase core domain protein</fullName>
    </recommendedName>
</protein>
<comment type="function">
    <text evidence="1">The aspartyl protease (PR) mediates the proteolytic cleavages of the Gag and Gag-Pol polyproteins after assembly of the VLP.</text>
</comment>
<dbReference type="InterPro" id="IPR001878">
    <property type="entry name" value="Znf_CCHC"/>
</dbReference>
<evidence type="ECO:0000256" key="5">
    <source>
        <dbReference type="ARBA" id="ARBA00022723"/>
    </source>
</evidence>
<keyword evidence="18" id="KW-0862">Zinc</keyword>
<accession>A0A085ND65</accession>
<dbReference type="Pfam" id="PF00665">
    <property type="entry name" value="rve"/>
    <property type="match status" value="1"/>
</dbReference>
<dbReference type="InterPro" id="IPR013103">
    <property type="entry name" value="RVT_2"/>
</dbReference>
<evidence type="ECO:0000256" key="1">
    <source>
        <dbReference type="ARBA" id="ARBA00002180"/>
    </source>
</evidence>
<dbReference type="SUPFAM" id="SSF53098">
    <property type="entry name" value="Ribonuclease H-like"/>
    <property type="match status" value="1"/>
</dbReference>